<evidence type="ECO:0000313" key="2">
    <source>
        <dbReference type="Proteomes" id="UP000000763"/>
    </source>
</evidence>
<dbReference type="Proteomes" id="UP000000763">
    <property type="component" value="Chromosome 6"/>
</dbReference>
<evidence type="ECO:0000313" key="1">
    <source>
        <dbReference type="EMBL" id="BAD45400.1"/>
    </source>
</evidence>
<dbReference type="EMBL" id="AP003633">
    <property type="protein sequence ID" value="BAD45400.1"/>
    <property type="molecule type" value="Genomic_DNA"/>
</dbReference>
<protein>
    <submittedName>
        <fullName evidence="1">Uncharacterized protein</fullName>
    </submittedName>
</protein>
<proteinExistence type="predicted"/>
<reference evidence="2" key="2">
    <citation type="journal article" date="2008" name="Nucleic Acids Res.">
        <title>The rice annotation project database (RAP-DB): 2008 update.</title>
        <authorList>
            <consortium name="The rice annotation project (RAP)"/>
        </authorList>
    </citation>
    <scope>GENOME REANNOTATION</scope>
    <source>
        <strain evidence="2">cv. Nipponbare</strain>
    </source>
</reference>
<name>Q655W7_ORYSJ</name>
<dbReference type="AlphaFoldDB" id="Q655W7"/>
<organism evidence="1 2">
    <name type="scientific">Oryza sativa subsp. japonica</name>
    <name type="common">Rice</name>
    <dbReference type="NCBI Taxonomy" id="39947"/>
    <lineage>
        <taxon>Eukaryota</taxon>
        <taxon>Viridiplantae</taxon>
        <taxon>Streptophyta</taxon>
        <taxon>Embryophyta</taxon>
        <taxon>Tracheophyta</taxon>
        <taxon>Spermatophyta</taxon>
        <taxon>Magnoliopsida</taxon>
        <taxon>Liliopsida</taxon>
        <taxon>Poales</taxon>
        <taxon>Poaceae</taxon>
        <taxon>BOP clade</taxon>
        <taxon>Oryzoideae</taxon>
        <taxon>Oryzeae</taxon>
        <taxon>Oryzinae</taxon>
        <taxon>Oryza</taxon>
        <taxon>Oryza sativa</taxon>
    </lineage>
</organism>
<accession>Q655W7</accession>
<reference evidence="2" key="1">
    <citation type="journal article" date="2005" name="Nature">
        <title>The map-based sequence of the rice genome.</title>
        <authorList>
            <consortium name="International rice genome sequencing project (IRGSP)"/>
            <person name="Matsumoto T."/>
            <person name="Wu J."/>
            <person name="Kanamori H."/>
            <person name="Katayose Y."/>
            <person name="Fujisawa M."/>
            <person name="Namiki N."/>
            <person name="Mizuno H."/>
            <person name="Yamamoto K."/>
            <person name="Antonio B.A."/>
            <person name="Baba T."/>
            <person name="Sakata K."/>
            <person name="Nagamura Y."/>
            <person name="Aoki H."/>
            <person name="Arikawa K."/>
            <person name="Arita K."/>
            <person name="Bito T."/>
            <person name="Chiden Y."/>
            <person name="Fujitsuka N."/>
            <person name="Fukunaka R."/>
            <person name="Hamada M."/>
            <person name="Harada C."/>
            <person name="Hayashi A."/>
            <person name="Hijishita S."/>
            <person name="Honda M."/>
            <person name="Hosokawa S."/>
            <person name="Ichikawa Y."/>
            <person name="Idonuma A."/>
            <person name="Iijima M."/>
            <person name="Ikeda M."/>
            <person name="Ikeno M."/>
            <person name="Ito K."/>
            <person name="Ito S."/>
            <person name="Ito T."/>
            <person name="Ito Y."/>
            <person name="Ito Y."/>
            <person name="Iwabuchi A."/>
            <person name="Kamiya K."/>
            <person name="Karasawa W."/>
            <person name="Kurita K."/>
            <person name="Katagiri S."/>
            <person name="Kikuta A."/>
            <person name="Kobayashi H."/>
            <person name="Kobayashi N."/>
            <person name="Machita K."/>
            <person name="Maehara T."/>
            <person name="Masukawa M."/>
            <person name="Mizubayashi T."/>
            <person name="Mukai Y."/>
            <person name="Nagasaki H."/>
            <person name="Nagata Y."/>
            <person name="Naito S."/>
            <person name="Nakashima M."/>
            <person name="Nakama Y."/>
            <person name="Nakamichi Y."/>
            <person name="Nakamura M."/>
            <person name="Meguro A."/>
            <person name="Negishi M."/>
            <person name="Ohta I."/>
            <person name="Ohta T."/>
            <person name="Okamoto M."/>
            <person name="Ono N."/>
            <person name="Saji S."/>
            <person name="Sakaguchi M."/>
            <person name="Sakai K."/>
            <person name="Shibata M."/>
            <person name="Shimokawa T."/>
            <person name="Song J."/>
            <person name="Takazaki Y."/>
            <person name="Terasawa K."/>
            <person name="Tsugane M."/>
            <person name="Tsuji K."/>
            <person name="Ueda S."/>
            <person name="Waki K."/>
            <person name="Yamagata H."/>
            <person name="Yamamoto M."/>
            <person name="Yamamoto S."/>
            <person name="Yamane H."/>
            <person name="Yoshiki S."/>
            <person name="Yoshihara R."/>
            <person name="Yukawa K."/>
            <person name="Zhong H."/>
            <person name="Yano M."/>
            <person name="Yuan Q."/>
            <person name="Ouyang S."/>
            <person name="Liu J."/>
            <person name="Jones K.M."/>
            <person name="Gansberger K."/>
            <person name="Moffat K."/>
            <person name="Hill J."/>
            <person name="Bera J."/>
            <person name="Fadrosh D."/>
            <person name="Jin S."/>
            <person name="Johri S."/>
            <person name="Kim M."/>
            <person name="Overton L."/>
            <person name="Reardon M."/>
            <person name="Tsitrin T."/>
            <person name="Vuong H."/>
            <person name="Weaver B."/>
            <person name="Ciecko A."/>
            <person name="Tallon L."/>
            <person name="Jackson J."/>
            <person name="Pai G."/>
            <person name="Aken S.V."/>
            <person name="Utterback T."/>
            <person name="Reidmuller S."/>
            <person name="Feldblyum T."/>
            <person name="Hsiao J."/>
            <person name="Zismann V."/>
            <person name="Iobst S."/>
            <person name="de Vazeille A.R."/>
            <person name="Buell C.R."/>
            <person name="Ying K."/>
            <person name="Li Y."/>
            <person name="Lu T."/>
            <person name="Huang Y."/>
            <person name="Zhao Q."/>
            <person name="Feng Q."/>
            <person name="Zhang L."/>
            <person name="Zhu J."/>
            <person name="Weng Q."/>
            <person name="Mu J."/>
            <person name="Lu Y."/>
            <person name="Fan D."/>
            <person name="Liu Y."/>
            <person name="Guan J."/>
            <person name="Zhang Y."/>
            <person name="Yu S."/>
            <person name="Liu X."/>
            <person name="Zhang Y."/>
            <person name="Hong G."/>
            <person name="Han B."/>
            <person name="Choisne N."/>
            <person name="Demange N."/>
            <person name="Orjeda G."/>
            <person name="Samain S."/>
            <person name="Cattolico L."/>
            <person name="Pelletier E."/>
            <person name="Couloux A."/>
            <person name="Segurens B."/>
            <person name="Wincker P."/>
            <person name="D'Hont A."/>
            <person name="Scarpelli C."/>
            <person name="Weissenbach J."/>
            <person name="Salanoubat M."/>
            <person name="Quetier F."/>
            <person name="Yu Y."/>
            <person name="Kim H.R."/>
            <person name="Rambo T."/>
            <person name="Currie J."/>
            <person name="Collura K."/>
            <person name="Luo M."/>
            <person name="Yang T."/>
            <person name="Ammiraju J.S.S."/>
            <person name="Engler F."/>
            <person name="Soderlund C."/>
            <person name="Wing R.A."/>
            <person name="Palmer L.E."/>
            <person name="de la Bastide M."/>
            <person name="Spiegel L."/>
            <person name="Nascimento L."/>
            <person name="Zutavern T."/>
            <person name="O'Shaughnessy A."/>
            <person name="Dike S."/>
            <person name="Dedhia N."/>
            <person name="Preston R."/>
            <person name="Balija V."/>
            <person name="McCombie W.R."/>
            <person name="Chow T."/>
            <person name="Chen H."/>
            <person name="Chung M."/>
            <person name="Chen C."/>
            <person name="Shaw J."/>
            <person name="Wu H."/>
            <person name="Hsiao K."/>
            <person name="Chao Y."/>
            <person name="Chu M."/>
            <person name="Cheng C."/>
            <person name="Hour A."/>
            <person name="Lee P."/>
            <person name="Lin S."/>
            <person name="Lin Y."/>
            <person name="Liou J."/>
            <person name="Liu S."/>
            <person name="Hsing Y."/>
            <person name="Raghuvanshi S."/>
            <person name="Mohanty A."/>
            <person name="Bharti A.K."/>
            <person name="Gaur A."/>
            <person name="Gupta V."/>
            <person name="Kumar D."/>
            <person name="Ravi V."/>
            <person name="Vij S."/>
            <person name="Kapur A."/>
            <person name="Khurana P."/>
            <person name="Khurana P."/>
            <person name="Khurana J.P."/>
            <person name="Tyagi A.K."/>
            <person name="Gaikwad K."/>
            <person name="Singh A."/>
            <person name="Dalal V."/>
            <person name="Srivastava S."/>
            <person name="Dixit A."/>
            <person name="Pal A.K."/>
            <person name="Ghazi I.A."/>
            <person name="Yadav M."/>
            <person name="Pandit A."/>
            <person name="Bhargava A."/>
            <person name="Sureshbabu K."/>
            <person name="Batra K."/>
            <person name="Sharma T.R."/>
            <person name="Mohapatra T."/>
            <person name="Singh N.K."/>
            <person name="Messing J."/>
            <person name="Nelson A.B."/>
            <person name="Fuks G."/>
            <person name="Kavchok S."/>
            <person name="Keizer G."/>
            <person name="Linton E."/>
            <person name="Llaca V."/>
            <person name="Song R."/>
            <person name="Tanyolac B."/>
            <person name="Young S."/>
            <person name="Ho-Il K."/>
            <person name="Hahn J.H."/>
            <person name="Sangsakoo G."/>
            <person name="Vanavichit A."/>
            <person name="de Mattos Luiz.A.T."/>
            <person name="Zimmer P.D."/>
            <person name="Malone G."/>
            <person name="Dellagostin O."/>
            <person name="de Oliveira A.C."/>
            <person name="Bevan M."/>
            <person name="Bancroft I."/>
            <person name="Minx P."/>
            <person name="Cordum H."/>
            <person name="Wilson R."/>
            <person name="Cheng Z."/>
            <person name="Jin W."/>
            <person name="Jiang J."/>
            <person name="Leong S.A."/>
            <person name="Iwama H."/>
            <person name="Gojobori T."/>
            <person name="Itoh T."/>
            <person name="Niimura Y."/>
            <person name="Fujii Y."/>
            <person name="Habara T."/>
            <person name="Sakai H."/>
            <person name="Sato Y."/>
            <person name="Wilson G."/>
            <person name="Kumar K."/>
            <person name="McCouch S."/>
            <person name="Juretic N."/>
            <person name="Hoen D."/>
            <person name="Wright S."/>
            <person name="Bruskiewich R."/>
            <person name="Bureau T."/>
            <person name="Miyao A."/>
            <person name="Hirochika H."/>
            <person name="Nishikawa T."/>
            <person name="Kadowaki K."/>
            <person name="Sugiura M."/>
            <person name="Burr B."/>
            <person name="Sasaki T."/>
        </authorList>
    </citation>
    <scope>NUCLEOTIDE SEQUENCE [LARGE SCALE GENOMIC DNA]</scope>
    <source>
        <strain evidence="2">cv. Nipponbare</strain>
    </source>
</reference>
<gene>
    <name evidence="1" type="primary">P0637D03.16</name>
</gene>
<sequence length="63" mass="7060">MIGDGSRMGWAQLLTTREQGHENRSWMLVTSSKAMLVDSTVDDGRRLHKKAIQDRGYYGGHPG</sequence>